<comment type="similarity">
    <text evidence="1 2">Belongs to the Cu-Zn superoxide dismutase family.</text>
</comment>
<dbReference type="SUPFAM" id="SSF49329">
    <property type="entry name" value="Cu,Zn superoxide dismutase-like"/>
    <property type="match status" value="1"/>
</dbReference>
<dbReference type="Proteomes" id="UP000078389">
    <property type="component" value="Unassembled WGS sequence"/>
</dbReference>
<dbReference type="GO" id="GO:0005507">
    <property type="term" value="F:copper ion binding"/>
    <property type="evidence" value="ECO:0007669"/>
    <property type="project" value="InterPro"/>
</dbReference>
<feature type="domain" description="Superoxide dismutase copper/zinc binding" evidence="5">
    <location>
        <begin position="36"/>
        <end position="168"/>
    </location>
</feature>
<dbReference type="InterPro" id="IPR001424">
    <property type="entry name" value="SOD_Cu_Zn_dom"/>
</dbReference>
<dbReference type="AlphaFoldDB" id="A0A178I506"/>
<dbReference type="PRINTS" id="PR00068">
    <property type="entry name" value="CUZNDISMTASE"/>
</dbReference>
<evidence type="ECO:0000313" key="6">
    <source>
        <dbReference type="EMBL" id="OAM79265.1"/>
    </source>
</evidence>
<dbReference type="GO" id="GO:0004784">
    <property type="term" value="F:superoxide dismutase activity"/>
    <property type="evidence" value="ECO:0007669"/>
    <property type="project" value="UniProtKB-EC"/>
</dbReference>
<sequence>MHRLIGLSVISILLAAPAVAQEATGTFIDAQGAEIGTVTLSQGEGSVSISGEVTGLEPGERGIHFHEVGDCDASTQFESAGAHFNPMDHQHGLENPEGAHAGDLPNVTTDEDGTTPIALETDRISLNEGEDGYVFDADGTALVIHADADDQMTDPSGNSGDRVACAVIEAAGQ</sequence>
<dbReference type="Pfam" id="PF00080">
    <property type="entry name" value="Sod_Cu"/>
    <property type="match status" value="1"/>
</dbReference>
<dbReference type="EC" id="1.15.1.1" evidence="2"/>
<dbReference type="RefSeq" id="WP_067452298.1">
    <property type="nucleotide sequence ID" value="NZ_LVVY01000064.1"/>
</dbReference>
<evidence type="ECO:0000256" key="1">
    <source>
        <dbReference type="ARBA" id="ARBA00010457"/>
    </source>
</evidence>
<dbReference type="STRING" id="1770058.A3840_03860"/>
<dbReference type="PANTHER" id="PTHR10003">
    <property type="entry name" value="SUPEROXIDE DISMUTASE CU-ZN -RELATED"/>
    <property type="match status" value="1"/>
</dbReference>
<evidence type="ECO:0000313" key="7">
    <source>
        <dbReference type="Proteomes" id="UP000078389"/>
    </source>
</evidence>
<accession>A0A178I506</accession>
<proteinExistence type="inferred from homology"/>
<dbReference type="CDD" id="cd00305">
    <property type="entry name" value="Cu-Zn_Superoxide_Dismutase"/>
    <property type="match status" value="1"/>
</dbReference>
<comment type="catalytic activity">
    <reaction evidence="2">
        <text>2 superoxide + 2 H(+) = H2O2 + O2</text>
        <dbReference type="Rhea" id="RHEA:20696"/>
        <dbReference type="ChEBI" id="CHEBI:15378"/>
        <dbReference type="ChEBI" id="CHEBI:15379"/>
        <dbReference type="ChEBI" id="CHEBI:16240"/>
        <dbReference type="ChEBI" id="CHEBI:18421"/>
        <dbReference type="EC" id="1.15.1.1"/>
    </reaction>
</comment>
<dbReference type="PROSITE" id="PS00087">
    <property type="entry name" value="SOD_CU_ZN_1"/>
    <property type="match status" value="1"/>
</dbReference>
<keyword evidence="2" id="KW-0560">Oxidoreductase</keyword>
<organism evidence="6 7">
    <name type="scientific">Devosia elaeis</name>
    <dbReference type="NCBI Taxonomy" id="1770058"/>
    <lineage>
        <taxon>Bacteria</taxon>
        <taxon>Pseudomonadati</taxon>
        <taxon>Pseudomonadota</taxon>
        <taxon>Alphaproteobacteria</taxon>
        <taxon>Hyphomicrobiales</taxon>
        <taxon>Devosiaceae</taxon>
        <taxon>Devosia</taxon>
    </lineage>
</organism>
<protein>
    <recommendedName>
        <fullName evidence="2">Superoxide dismutase [Cu-Zn]</fullName>
        <ecNumber evidence="2">1.15.1.1</ecNumber>
    </recommendedName>
</protein>
<comment type="cofactor">
    <cofactor evidence="2">
        <name>Zn(2+)</name>
        <dbReference type="ChEBI" id="CHEBI:29105"/>
    </cofactor>
    <text evidence="2">Binds 1 zinc ion per subunit.</text>
</comment>
<keyword evidence="7" id="KW-1185">Reference proteome</keyword>
<comment type="cofactor">
    <cofactor evidence="2">
        <name>Cu cation</name>
        <dbReference type="ChEBI" id="CHEBI:23378"/>
    </cofactor>
    <text evidence="2">Binds 1 copper ion per subunit.</text>
</comment>
<keyword evidence="2" id="KW-0479">Metal-binding</keyword>
<comment type="function">
    <text evidence="2">Destroys radicals which are normally produced within the cells and which are toxic to biological systems.</text>
</comment>
<evidence type="ECO:0000259" key="5">
    <source>
        <dbReference type="Pfam" id="PF00080"/>
    </source>
</evidence>
<evidence type="ECO:0000256" key="4">
    <source>
        <dbReference type="SAM" id="SignalP"/>
    </source>
</evidence>
<keyword evidence="2" id="KW-0186">Copper</keyword>
<dbReference type="InterPro" id="IPR018152">
    <property type="entry name" value="SOD_Cu/Zn_BS"/>
</dbReference>
<evidence type="ECO:0000256" key="2">
    <source>
        <dbReference type="RuleBase" id="RU000393"/>
    </source>
</evidence>
<feature type="region of interest" description="Disordered" evidence="3">
    <location>
        <begin position="89"/>
        <end position="114"/>
    </location>
</feature>
<name>A0A178I506_9HYPH</name>
<dbReference type="PROSITE" id="PS00332">
    <property type="entry name" value="SOD_CU_ZN_2"/>
    <property type="match status" value="1"/>
</dbReference>
<feature type="chain" id="PRO_5008088431" description="Superoxide dismutase [Cu-Zn]" evidence="4">
    <location>
        <begin position="21"/>
        <end position="173"/>
    </location>
</feature>
<keyword evidence="2" id="KW-0862">Zinc</keyword>
<evidence type="ECO:0000256" key="3">
    <source>
        <dbReference type="SAM" id="MobiDB-lite"/>
    </source>
</evidence>
<reference evidence="6 7" key="1">
    <citation type="submission" date="2016-03" db="EMBL/GenBank/DDBJ databases">
        <title>Genome sequencing of Devosia sp. S37.</title>
        <authorList>
            <person name="Mohd Nor M."/>
        </authorList>
    </citation>
    <scope>NUCLEOTIDE SEQUENCE [LARGE SCALE GENOMIC DNA]</scope>
    <source>
        <strain evidence="6 7">S37</strain>
    </source>
</reference>
<dbReference type="Gene3D" id="2.60.40.200">
    <property type="entry name" value="Superoxide dismutase, copper/zinc binding domain"/>
    <property type="match status" value="1"/>
</dbReference>
<comment type="caution">
    <text evidence="6">The sequence shown here is derived from an EMBL/GenBank/DDBJ whole genome shotgun (WGS) entry which is preliminary data.</text>
</comment>
<feature type="signal peptide" evidence="4">
    <location>
        <begin position="1"/>
        <end position="20"/>
    </location>
</feature>
<dbReference type="InterPro" id="IPR036423">
    <property type="entry name" value="SOD-like_Cu/Zn_dom_sf"/>
</dbReference>
<dbReference type="OrthoDB" id="5431326at2"/>
<keyword evidence="4" id="KW-0732">Signal</keyword>
<dbReference type="InterPro" id="IPR024134">
    <property type="entry name" value="SOD_Cu/Zn_/chaperone"/>
</dbReference>
<gene>
    <name evidence="6" type="ORF">A3840_03860</name>
</gene>
<dbReference type="EMBL" id="LVVY01000064">
    <property type="protein sequence ID" value="OAM79265.1"/>
    <property type="molecule type" value="Genomic_DNA"/>
</dbReference>